<proteinExistence type="predicted"/>
<name>A0ABT5GK20_9MICO</name>
<organism evidence="2 3">
    <name type="scientific">Intrasporangium calvum</name>
    <dbReference type="NCBI Taxonomy" id="53358"/>
    <lineage>
        <taxon>Bacteria</taxon>
        <taxon>Bacillati</taxon>
        <taxon>Actinomycetota</taxon>
        <taxon>Actinomycetes</taxon>
        <taxon>Micrococcales</taxon>
        <taxon>Intrasporangiaceae</taxon>
        <taxon>Intrasporangium</taxon>
    </lineage>
</organism>
<evidence type="ECO:0000259" key="1">
    <source>
        <dbReference type="Pfam" id="PF12146"/>
    </source>
</evidence>
<dbReference type="InterPro" id="IPR029058">
    <property type="entry name" value="AB_hydrolase_fold"/>
</dbReference>
<comment type="caution">
    <text evidence="2">The sequence shown here is derived from an EMBL/GenBank/DDBJ whole genome shotgun (WGS) entry which is preliminary data.</text>
</comment>
<accession>A0ABT5GK20</accession>
<sequence>MRSLTDTVTAADGTPLFVRRWMPDGPARAVVQIAHGMAEHSARYERFAERLTQEGYAVYAADHRGHGQTAPSSTADHGYFADTEGFDTVVADLRTVTQEARREHPDLPVVLLGHSMGSFLSRAYAIRWGHELAGLILSGTAGDPGALGRIGRLVALGQARVRGRRHPSGLMNTLTFGQYNAPFKPNRTAFDWLSRDPDEVDKYVADLECGNLFTAGFYSDLLGGLARINADGEVSRVPKDLPILLVSGDMDPVGEKSKGVRRVEEQYRRVGVRDVTAIFYPGARHELLNETNRDEVTDDIIAWLAERVPARSDG</sequence>
<dbReference type="SUPFAM" id="SSF53474">
    <property type="entry name" value="alpha/beta-Hydrolases"/>
    <property type="match status" value="1"/>
</dbReference>
<feature type="domain" description="Serine aminopeptidase S33" evidence="1">
    <location>
        <begin position="26"/>
        <end position="292"/>
    </location>
</feature>
<protein>
    <submittedName>
        <fullName evidence="2">Lysophospholipase</fullName>
    </submittedName>
</protein>
<evidence type="ECO:0000313" key="3">
    <source>
        <dbReference type="Proteomes" id="UP001150259"/>
    </source>
</evidence>
<evidence type="ECO:0000313" key="2">
    <source>
        <dbReference type="EMBL" id="MDC5698593.1"/>
    </source>
</evidence>
<dbReference type="EMBL" id="JAPFQL010000075">
    <property type="protein sequence ID" value="MDC5698593.1"/>
    <property type="molecule type" value="Genomic_DNA"/>
</dbReference>
<dbReference type="RefSeq" id="WP_272463159.1">
    <property type="nucleotide sequence ID" value="NZ_JAPFQL010000075.1"/>
</dbReference>
<reference evidence="2 3" key="1">
    <citation type="submission" date="2022-11" db="EMBL/GenBank/DDBJ databases">
        <title>Anaerobic phenanthrene biodegradation by a DNRA strain PheN6.</title>
        <authorList>
            <person name="Zhang Z."/>
        </authorList>
    </citation>
    <scope>NUCLEOTIDE SEQUENCE [LARGE SCALE GENOMIC DNA]</scope>
    <source>
        <strain evidence="2 3">PheN6</strain>
    </source>
</reference>
<keyword evidence="3" id="KW-1185">Reference proteome</keyword>
<dbReference type="Pfam" id="PF12146">
    <property type="entry name" value="Hydrolase_4"/>
    <property type="match status" value="1"/>
</dbReference>
<gene>
    <name evidence="2" type="ORF">OO014_15145</name>
</gene>
<dbReference type="InterPro" id="IPR051044">
    <property type="entry name" value="MAG_DAG_Lipase"/>
</dbReference>
<dbReference type="Gene3D" id="3.40.50.1820">
    <property type="entry name" value="alpha/beta hydrolase"/>
    <property type="match status" value="1"/>
</dbReference>
<dbReference type="Proteomes" id="UP001150259">
    <property type="component" value="Unassembled WGS sequence"/>
</dbReference>
<dbReference type="PANTHER" id="PTHR11614">
    <property type="entry name" value="PHOSPHOLIPASE-RELATED"/>
    <property type="match status" value="1"/>
</dbReference>
<dbReference type="InterPro" id="IPR022742">
    <property type="entry name" value="Hydrolase_4"/>
</dbReference>